<gene>
    <name evidence="10" type="primary">APL5</name>
    <name evidence="10" type="ORF">H4R20_002682</name>
</gene>
<comment type="function">
    <text evidence="7">Part of the AP-3 complex, an adaptor-related complex which is not clathrin-associated. The complex is associated with the Golgi region as well as more peripheral structures. It facilitates the budding of vesicles from the Golgi membrane.</text>
</comment>
<feature type="region of interest" description="Disordered" evidence="8">
    <location>
        <begin position="780"/>
        <end position="849"/>
    </location>
</feature>
<sequence>MFEKTLADLIQGLRANKRNEREYIQQSLEEIQREVQSSDVNQKSVAVDKLNYLHMLGYDMNWANFHVVEVMASGRFDQKRAGYLAAAQSFHADTDVVMLTTNLIRKDLASSNAMEVAVALDGLAQIATEALAMDLLDDVMAVLGHARAYIRKKAIVCLYRLVTRYPEGHQAAVPQLKERLDDSDPAVVSAAVSVVCELARTNPHNYLALAPALYRLLNSSRNNWMLIKIVKLFALLTPIEPRLARKLHGPVSQLVSTTGAMSLLYECIHTAVVGDIISVPLPVTDSIGYEVDFAELCAQKLEQFYESRDHNLRYVGLVTLAQLQARRPDLVEGQFETVLRCVDDPDLSIRMRALEVVSAMATRRTLVRSVKRLMSQLVLSNTVALQPAHTAASTYAVPESYGDDEDEDDEDDEDAEQPFADASGVSRVTAKGTMASRTAQAVSDAADNPEYRLAVVEAILDMCSRQSYANMTDFEWYVATLADLVYVAGVDAGPQLSHKLLDVSARVRQVRGFSVRMARRLLADEHLVVHAATDGTNAPVLATAAFILGEYCALTPVSHDDIALLLPRALATFSAQHQAAFVQAAMKAYTNWLGDVCGYWSPEVWEQVRSTTASTQRALADALLALTAGTTTSPTALEAALPLEVDGRLRQFVAILDAVALATSNPSDAAPPLCAELHSLFTLHELNPISAAAQAKVPLPDGLDLDTPIGDPIPDTSLRVLPPSPPAPPVRASSNRGSYSGGEPSSSYGARGKGVFYLADGKHGSSRELPEVDDIPVVTLDLGGDQGVPHRTYKKDKKGKKGQKKKHTKSSAHRPASPPAAAVDIAADEDMPGAAGAANQPQPEHSAHP</sequence>
<keyword evidence="6" id="KW-0472">Membrane</keyword>
<feature type="compositionally biased region" description="Basic residues" evidence="8">
    <location>
        <begin position="791"/>
        <end position="812"/>
    </location>
</feature>
<feature type="region of interest" description="Disordered" evidence="8">
    <location>
        <begin position="390"/>
        <end position="423"/>
    </location>
</feature>
<proteinExistence type="inferred from homology"/>
<dbReference type="EMBL" id="JANBUO010000457">
    <property type="protein sequence ID" value="KAJ2803977.1"/>
    <property type="molecule type" value="Genomic_DNA"/>
</dbReference>
<keyword evidence="5 7" id="KW-0653">Protein transport</keyword>
<dbReference type="PANTHER" id="PTHR22781">
    <property type="entry name" value="DELTA ADAPTIN-RELATED"/>
    <property type="match status" value="1"/>
</dbReference>
<evidence type="ECO:0000256" key="6">
    <source>
        <dbReference type="ARBA" id="ARBA00023136"/>
    </source>
</evidence>
<comment type="subunit">
    <text evidence="7">Adaptor protein complex 3 (AP-3) is a heterotetramer.</text>
</comment>
<feature type="compositionally biased region" description="Low complexity" evidence="8">
    <location>
        <begin position="813"/>
        <end position="825"/>
    </location>
</feature>
<dbReference type="AlphaFoldDB" id="A0A9W8HZI4"/>
<evidence type="ECO:0000313" key="10">
    <source>
        <dbReference type="EMBL" id="KAJ2803977.1"/>
    </source>
</evidence>
<evidence type="ECO:0000256" key="1">
    <source>
        <dbReference type="ARBA" id="ARBA00004308"/>
    </source>
</evidence>
<dbReference type="InterPro" id="IPR002553">
    <property type="entry name" value="Clathrin/coatomer_adapt-like_N"/>
</dbReference>
<dbReference type="InterPro" id="IPR017105">
    <property type="entry name" value="AP3_complex_dsu"/>
</dbReference>
<dbReference type="GO" id="GO:0006896">
    <property type="term" value="P:Golgi to vacuole transport"/>
    <property type="evidence" value="ECO:0007669"/>
    <property type="project" value="TreeGrafter"/>
</dbReference>
<dbReference type="InterPro" id="IPR016024">
    <property type="entry name" value="ARM-type_fold"/>
</dbReference>
<keyword evidence="3 7" id="KW-0813">Transport</keyword>
<dbReference type="OrthoDB" id="10264595at2759"/>
<feature type="compositionally biased region" description="Acidic residues" evidence="8">
    <location>
        <begin position="401"/>
        <end position="416"/>
    </location>
</feature>
<comment type="similarity">
    <text evidence="2 7">Belongs to the adaptor complexes large subunit family.</text>
</comment>
<keyword evidence="11" id="KW-1185">Reference proteome</keyword>
<feature type="domain" description="Clathrin/coatomer adaptor adaptin-like N-terminal" evidence="9">
    <location>
        <begin position="20"/>
        <end position="377"/>
    </location>
</feature>
<dbReference type="PIRSF" id="PIRSF037092">
    <property type="entry name" value="AP3_complex_delta"/>
    <property type="match status" value="1"/>
</dbReference>
<dbReference type="Pfam" id="PF01602">
    <property type="entry name" value="Adaptin_N"/>
    <property type="match status" value="1"/>
</dbReference>
<evidence type="ECO:0000256" key="8">
    <source>
        <dbReference type="SAM" id="MobiDB-lite"/>
    </source>
</evidence>
<evidence type="ECO:0000259" key="9">
    <source>
        <dbReference type="Pfam" id="PF01602"/>
    </source>
</evidence>
<reference evidence="10" key="1">
    <citation type="submission" date="2022-07" db="EMBL/GenBank/DDBJ databases">
        <title>Phylogenomic reconstructions and comparative analyses of Kickxellomycotina fungi.</title>
        <authorList>
            <person name="Reynolds N.K."/>
            <person name="Stajich J.E."/>
            <person name="Barry K."/>
            <person name="Grigoriev I.V."/>
            <person name="Crous P."/>
            <person name="Smith M.E."/>
        </authorList>
    </citation>
    <scope>NUCLEOTIDE SEQUENCE</scope>
    <source>
        <strain evidence="10">NRRL 1565</strain>
    </source>
</reference>
<evidence type="ECO:0000256" key="7">
    <source>
        <dbReference type="PIRNR" id="PIRNR037092"/>
    </source>
</evidence>
<evidence type="ECO:0000313" key="11">
    <source>
        <dbReference type="Proteomes" id="UP001140094"/>
    </source>
</evidence>
<feature type="compositionally biased region" description="Low complexity" evidence="8">
    <location>
        <begin position="730"/>
        <end position="749"/>
    </location>
</feature>
<comment type="subcellular location">
    <subcellularLocation>
        <location evidence="1">Endomembrane system</location>
    </subcellularLocation>
    <subcellularLocation>
        <location evidence="7">Golgi apparatus</location>
    </subcellularLocation>
</comment>
<evidence type="ECO:0000256" key="3">
    <source>
        <dbReference type="ARBA" id="ARBA00022448"/>
    </source>
</evidence>
<dbReference type="Gene3D" id="1.25.10.10">
    <property type="entry name" value="Leucine-rich Repeat Variant"/>
    <property type="match status" value="1"/>
</dbReference>
<keyword evidence="7" id="KW-0333">Golgi apparatus</keyword>
<dbReference type="Proteomes" id="UP001140094">
    <property type="component" value="Unassembled WGS sequence"/>
</dbReference>
<keyword evidence="4" id="KW-0677">Repeat</keyword>
<comment type="caution">
    <text evidence="10">The sequence shown here is derived from an EMBL/GenBank/DDBJ whole genome shotgun (WGS) entry which is preliminary data.</text>
</comment>
<dbReference type="PANTHER" id="PTHR22781:SF12">
    <property type="entry name" value="AP-3 COMPLEX SUBUNIT DELTA-1"/>
    <property type="match status" value="1"/>
</dbReference>
<protein>
    <recommendedName>
        <fullName evidence="7">AP-3 complex subunit delta</fullName>
    </recommendedName>
</protein>
<dbReference type="SUPFAM" id="SSF48371">
    <property type="entry name" value="ARM repeat"/>
    <property type="match status" value="1"/>
</dbReference>
<evidence type="ECO:0000256" key="4">
    <source>
        <dbReference type="ARBA" id="ARBA00022737"/>
    </source>
</evidence>
<dbReference type="GO" id="GO:0010008">
    <property type="term" value="C:endosome membrane"/>
    <property type="evidence" value="ECO:0007669"/>
    <property type="project" value="TreeGrafter"/>
</dbReference>
<evidence type="ECO:0000256" key="5">
    <source>
        <dbReference type="ARBA" id="ARBA00022927"/>
    </source>
</evidence>
<evidence type="ECO:0000256" key="2">
    <source>
        <dbReference type="ARBA" id="ARBA00006613"/>
    </source>
</evidence>
<dbReference type="GO" id="GO:0005794">
    <property type="term" value="C:Golgi apparatus"/>
    <property type="evidence" value="ECO:0007669"/>
    <property type="project" value="UniProtKB-SubCell"/>
</dbReference>
<feature type="region of interest" description="Disordered" evidence="8">
    <location>
        <begin position="703"/>
        <end position="751"/>
    </location>
</feature>
<dbReference type="GO" id="GO:0030123">
    <property type="term" value="C:AP-3 adaptor complex"/>
    <property type="evidence" value="ECO:0007669"/>
    <property type="project" value="InterPro"/>
</dbReference>
<name>A0A9W8HZI4_9FUNG</name>
<accession>A0A9W8HZI4</accession>
<organism evidence="10 11">
    <name type="scientific">Coemansia guatemalensis</name>
    <dbReference type="NCBI Taxonomy" id="2761395"/>
    <lineage>
        <taxon>Eukaryota</taxon>
        <taxon>Fungi</taxon>
        <taxon>Fungi incertae sedis</taxon>
        <taxon>Zoopagomycota</taxon>
        <taxon>Kickxellomycotina</taxon>
        <taxon>Kickxellomycetes</taxon>
        <taxon>Kickxellales</taxon>
        <taxon>Kickxellaceae</taxon>
        <taxon>Coemansia</taxon>
    </lineage>
</organism>
<dbReference type="InterPro" id="IPR011989">
    <property type="entry name" value="ARM-like"/>
</dbReference>
<dbReference type="GO" id="GO:0006623">
    <property type="term" value="P:protein targeting to vacuole"/>
    <property type="evidence" value="ECO:0007669"/>
    <property type="project" value="TreeGrafter"/>
</dbReference>